<organism evidence="1 2">
    <name type="scientific">Microcoleus asticus IPMA8</name>
    <dbReference type="NCBI Taxonomy" id="2563858"/>
    <lineage>
        <taxon>Bacteria</taxon>
        <taxon>Bacillati</taxon>
        <taxon>Cyanobacteriota</taxon>
        <taxon>Cyanophyceae</taxon>
        <taxon>Oscillatoriophycideae</taxon>
        <taxon>Oscillatoriales</taxon>
        <taxon>Microcoleaceae</taxon>
        <taxon>Microcoleus</taxon>
        <taxon>Microcoleus asticus</taxon>
    </lineage>
</organism>
<evidence type="ECO:0000313" key="1">
    <source>
        <dbReference type="EMBL" id="NQE34541.1"/>
    </source>
</evidence>
<gene>
    <name evidence="1" type="ORF">E5S67_02267</name>
</gene>
<dbReference type="EMBL" id="SRRZ01000034">
    <property type="protein sequence ID" value="NQE34541.1"/>
    <property type="molecule type" value="Genomic_DNA"/>
</dbReference>
<evidence type="ECO:0000313" key="2">
    <source>
        <dbReference type="Proteomes" id="UP000702425"/>
    </source>
</evidence>
<keyword evidence="2" id="KW-1185">Reference proteome</keyword>
<dbReference type="Proteomes" id="UP000702425">
    <property type="component" value="Unassembled WGS sequence"/>
</dbReference>
<proteinExistence type="predicted"/>
<protein>
    <submittedName>
        <fullName evidence="1">Uncharacterized protein</fullName>
    </submittedName>
</protein>
<sequence>MPLAKPSKRIGFIEPEKIDHGVKKEELELVDIR</sequence>
<name>A0ABX2CVV0_9CYAN</name>
<reference evidence="1 2" key="1">
    <citation type="journal article" date="2020" name="Sci. Rep.">
        <title>A novel cyanobacterial geosmin producer, revising GeoA distribution and dispersion patterns in Bacteria.</title>
        <authorList>
            <person name="Churro C."/>
            <person name="Semedo-Aguiar A.P."/>
            <person name="Silva A.D."/>
            <person name="Pereira-Leal J.B."/>
            <person name="Leite R.B."/>
        </authorList>
    </citation>
    <scope>NUCLEOTIDE SEQUENCE [LARGE SCALE GENOMIC DNA]</scope>
    <source>
        <strain evidence="1 2">IPMA8</strain>
    </source>
</reference>
<accession>A0ABX2CVV0</accession>
<comment type="caution">
    <text evidence="1">The sequence shown here is derived from an EMBL/GenBank/DDBJ whole genome shotgun (WGS) entry which is preliminary data.</text>
</comment>